<organism evidence="3 4">
    <name type="scientific">Rhizoctonia solani</name>
    <dbReference type="NCBI Taxonomy" id="456999"/>
    <lineage>
        <taxon>Eukaryota</taxon>
        <taxon>Fungi</taxon>
        <taxon>Dikarya</taxon>
        <taxon>Basidiomycota</taxon>
        <taxon>Agaricomycotina</taxon>
        <taxon>Agaricomycetes</taxon>
        <taxon>Cantharellales</taxon>
        <taxon>Ceratobasidiaceae</taxon>
        <taxon>Rhizoctonia</taxon>
    </lineage>
</organism>
<accession>A0A8H7IP55</accession>
<proteinExistence type="predicted"/>
<evidence type="ECO:0000256" key="2">
    <source>
        <dbReference type="SAM" id="Phobius"/>
    </source>
</evidence>
<comment type="caution">
    <text evidence="3">The sequence shown here is derived from an EMBL/GenBank/DDBJ whole genome shotgun (WGS) entry which is preliminary data.</text>
</comment>
<keyword evidence="2" id="KW-0472">Membrane</keyword>
<evidence type="ECO:0000313" key="3">
    <source>
        <dbReference type="EMBL" id="KAF8761638.1"/>
    </source>
</evidence>
<feature type="transmembrane region" description="Helical" evidence="2">
    <location>
        <begin position="73"/>
        <end position="97"/>
    </location>
</feature>
<evidence type="ECO:0000313" key="4">
    <source>
        <dbReference type="Proteomes" id="UP000614334"/>
    </source>
</evidence>
<keyword evidence="2" id="KW-1133">Transmembrane helix</keyword>
<dbReference type="EMBL" id="JACYCF010000001">
    <property type="protein sequence ID" value="KAF8761638.1"/>
    <property type="molecule type" value="Genomic_DNA"/>
</dbReference>
<reference evidence="3" key="1">
    <citation type="submission" date="2020-09" db="EMBL/GenBank/DDBJ databases">
        <title>Comparative genome analyses of four rice-infecting Rhizoctonia solani isolates reveal extensive enrichment of homogalacturonan modification genes.</title>
        <authorList>
            <person name="Lee D.-Y."/>
            <person name="Jeon J."/>
            <person name="Kim K.-T."/>
            <person name="Cheong K."/>
            <person name="Song H."/>
            <person name="Choi G."/>
            <person name="Ko J."/>
            <person name="Opiyo S.O."/>
            <person name="Zuo S."/>
            <person name="Madhav S."/>
            <person name="Lee Y.-H."/>
            <person name="Wang G.-L."/>
        </authorList>
    </citation>
    <scope>NUCLEOTIDE SEQUENCE</scope>
    <source>
        <strain evidence="3">AG1-IA B2</strain>
    </source>
</reference>
<gene>
    <name evidence="3" type="ORF">RHS01_00917</name>
</gene>
<dbReference type="Proteomes" id="UP000614334">
    <property type="component" value="Unassembled WGS sequence"/>
</dbReference>
<sequence length="326" mass="36296">MASESESKRVSLAISDTNPLKSSSKEAGVQLVPGGLTRLVVEGLSNIAIIAIFAAGIQAQLLSVTNTEDAGPVAIATNAAFFGGLIFSAFTAVLATLSARWFSILREDDADYLSSRWLAQDSKREDDNLLKDYLDYQLRSLGKIRDQAESNNRRNSRVVVIQFDREVVQVQSDEPQAQSREPQTQSTGTQRFNPIVFDAECILRLLRKERGYDVENGMHQQSQVESIADPVSRPRKGSESPPEMPKSTHREKILSYVLLSPLMVGIPSFALFTTGILLLAWDKQHLAVAIFASVTVLICIIPIFGFFVRHRHKHVISHIYLRRPSY</sequence>
<keyword evidence="2" id="KW-0812">Transmembrane</keyword>
<feature type="transmembrane region" description="Helical" evidence="2">
    <location>
        <begin position="39"/>
        <end position="61"/>
    </location>
</feature>
<name>A0A8H7IP55_9AGAM</name>
<feature type="region of interest" description="Disordered" evidence="1">
    <location>
        <begin position="170"/>
        <end position="189"/>
    </location>
</feature>
<protein>
    <recommendedName>
        <fullName evidence="5">Transmembrane protein</fullName>
    </recommendedName>
</protein>
<dbReference type="AlphaFoldDB" id="A0A8H7IP55"/>
<feature type="transmembrane region" description="Helical" evidence="2">
    <location>
        <begin position="286"/>
        <end position="308"/>
    </location>
</feature>
<feature type="region of interest" description="Disordered" evidence="1">
    <location>
        <begin position="217"/>
        <end position="248"/>
    </location>
</feature>
<feature type="transmembrane region" description="Helical" evidence="2">
    <location>
        <begin position="253"/>
        <end position="280"/>
    </location>
</feature>
<evidence type="ECO:0008006" key="5">
    <source>
        <dbReference type="Google" id="ProtNLM"/>
    </source>
</evidence>
<evidence type="ECO:0000256" key="1">
    <source>
        <dbReference type="SAM" id="MobiDB-lite"/>
    </source>
</evidence>